<dbReference type="GO" id="GO:0070626">
    <property type="term" value="F:(S)-2-(5-amino-1-(5-phospho-D-ribosyl)imidazole-4-carboxamido) succinate lyase (fumarate-forming) activity"/>
    <property type="evidence" value="ECO:0007669"/>
    <property type="project" value="TreeGrafter"/>
</dbReference>
<evidence type="ECO:0000256" key="4">
    <source>
        <dbReference type="ARBA" id="ARBA00012339"/>
    </source>
</evidence>
<dbReference type="UniPathway" id="UPA00074">
    <property type="reaction ID" value="UER00132"/>
</dbReference>
<dbReference type="PROSITE" id="PS00163">
    <property type="entry name" value="FUMARATE_LYASES"/>
    <property type="match status" value="1"/>
</dbReference>
<evidence type="ECO:0000256" key="10">
    <source>
        <dbReference type="ARBA" id="ARBA00049115"/>
    </source>
</evidence>
<dbReference type="GO" id="GO:0005829">
    <property type="term" value="C:cytosol"/>
    <property type="evidence" value="ECO:0007669"/>
    <property type="project" value="TreeGrafter"/>
</dbReference>
<evidence type="ECO:0000256" key="11">
    <source>
        <dbReference type="NCBIfam" id="TIGR00928"/>
    </source>
</evidence>
<dbReference type="NCBIfam" id="TIGR00928">
    <property type="entry name" value="purB"/>
    <property type="match status" value="1"/>
</dbReference>
<dbReference type="InterPro" id="IPR004769">
    <property type="entry name" value="Pur_lyase"/>
</dbReference>
<evidence type="ECO:0000256" key="1">
    <source>
        <dbReference type="ARBA" id="ARBA00004706"/>
    </source>
</evidence>
<organism evidence="14 15">
    <name type="scientific">Hujiaoplasma nucleasis</name>
    <dbReference type="NCBI Taxonomy" id="2725268"/>
    <lineage>
        <taxon>Bacteria</taxon>
        <taxon>Bacillati</taxon>
        <taxon>Mycoplasmatota</taxon>
        <taxon>Mollicutes</taxon>
        <taxon>Candidatus Izemoplasmatales</taxon>
        <taxon>Hujiaoplasmataceae</taxon>
        <taxon>Hujiaoplasma</taxon>
    </lineage>
</organism>
<dbReference type="Pfam" id="PF00206">
    <property type="entry name" value="Lyase_1"/>
    <property type="match status" value="1"/>
</dbReference>
<evidence type="ECO:0000313" key="15">
    <source>
        <dbReference type="Proteomes" id="UP000512167"/>
    </source>
</evidence>
<evidence type="ECO:0000256" key="6">
    <source>
        <dbReference type="ARBA" id="ARBA00022755"/>
    </source>
</evidence>
<keyword evidence="7 12" id="KW-0456">Lyase</keyword>
<dbReference type="PRINTS" id="PR00149">
    <property type="entry name" value="FUMRATELYASE"/>
</dbReference>
<dbReference type="Gene3D" id="1.10.40.30">
    <property type="entry name" value="Fumarase/aspartase (C-terminal domain)"/>
    <property type="match status" value="1"/>
</dbReference>
<dbReference type="EMBL" id="CP051151">
    <property type="protein sequence ID" value="QLY40786.1"/>
    <property type="molecule type" value="Genomic_DNA"/>
</dbReference>
<dbReference type="PANTHER" id="PTHR43172:SF1">
    <property type="entry name" value="ADENYLOSUCCINATE LYASE"/>
    <property type="match status" value="1"/>
</dbReference>
<evidence type="ECO:0000259" key="13">
    <source>
        <dbReference type="SMART" id="SM00998"/>
    </source>
</evidence>
<evidence type="ECO:0000256" key="9">
    <source>
        <dbReference type="ARBA" id="ARBA00030717"/>
    </source>
</evidence>
<dbReference type="GO" id="GO:0004018">
    <property type="term" value="F:N6-(1,2-dicarboxyethyl)AMP AMP-lyase (fumarate-forming) activity"/>
    <property type="evidence" value="ECO:0007669"/>
    <property type="project" value="UniProtKB-UniRule"/>
</dbReference>
<dbReference type="Gene3D" id="1.10.275.10">
    <property type="entry name" value="Fumarase/aspartase (N-terminal domain)"/>
    <property type="match status" value="1"/>
</dbReference>
<dbReference type="EC" id="4.3.2.2" evidence="4 11"/>
<keyword evidence="6 12" id="KW-0658">Purine biosynthesis</keyword>
<comment type="catalytic activity">
    <reaction evidence="10">
        <text>N(6)-(1,2-dicarboxyethyl)-AMP = fumarate + AMP</text>
        <dbReference type="Rhea" id="RHEA:16853"/>
        <dbReference type="ChEBI" id="CHEBI:29806"/>
        <dbReference type="ChEBI" id="CHEBI:57567"/>
        <dbReference type="ChEBI" id="CHEBI:456215"/>
        <dbReference type="EC" id="4.3.2.2"/>
    </reaction>
    <physiologicalReaction direction="left-to-right" evidence="10">
        <dbReference type="Rhea" id="RHEA:16854"/>
    </physiologicalReaction>
</comment>
<comment type="catalytic activity">
    <reaction evidence="8">
        <text>(2S)-2-[5-amino-1-(5-phospho-beta-D-ribosyl)imidazole-4-carboxamido]succinate = 5-amino-1-(5-phospho-beta-D-ribosyl)imidazole-4-carboxamide + fumarate</text>
        <dbReference type="Rhea" id="RHEA:23920"/>
        <dbReference type="ChEBI" id="CHEBI:29806"/>
        <dbReference type="ChEBI" id="CHEBI:58443"/>
        <dbReference type="ChEBI" id="CHEBI:58475"/>
        <dbReference type="EC" id="4.3.2.2"/>
    </reaction>
    <physiologicalReaction direction="left-to-right" evidence="8">
        <dbReference type="Rhea" id="RHEA:23921"/>
    </physiologicalReaction>
</comment>
<dbReference type="UniPathway" id="UPA00075">
    <property type="reaction ID" value="UER00336"/>
</dbReference>
<evidence type="ECO:0000256" key="3">
    <source>
        <dbReference type="ARBA" id="ARBA00008273"/>
    </source>
</evidence>
<dbReference type="InterPro" id="IPR008948">
    <property type="entry name" value="L-Aspartase-like"/>
</dbReference>
<comment type="pathway">
    <text evidence="1 12">Purine metabolism; IMP biosynthesis via de novo pathway; 5-amino-1-(5-phospho-D-ribosyl)imidazole-4-carboxamide from 5-amino-1-(5-phospho-D-ribosyl)imidazole-4-carboxylate: step 2/2.</text>
</comment>
<dbReference type="SMART" id="SM00998">
    <property type="entry name" value="ADSL_C"/>
    <property type="match status" value="1"/>
</dbReference>
<reference evidence="14 15" key="1">
    <citation type="submission" date="2020-04" db="EMBL/GenBank/DDBJ databases">
        <authorList>
            <person name="Zheng R.K."/>
            <person name="Sun C.M."/>
        </authorList>
    </citation>
    <scope>NUCLEOTIDE SEQUENCE [LARGE SCALE GENOMIC DNA]</scope>
    <source>
        <strain evidence="15">zrk29</strain>
    </source>
</reference>
<evidence type="ECO:0000256" key="5">
    <source>
        <dbReference type="ARBA" id="ARBA00017058"/>
    </source>
</evidence>
<comment type="similarity">
    <text evidence="3 12">Belongs to the lyase 1 family. Adenylosuccinate lyase subfamily.</text>
</comment>
<dbReference type="KEGG" id="tbk:HF295_07935"/>
<dbReference type="AlphaFoldDB" id="A0A7L6N3D6"/>
<protein>
    <recommendedName>
        <fullName evidence="5 11">Adenylosuccinate lyase</fullName>
        <shortName evidence="12">ASL</shortName>
        <ecNumber evidence="4 11">4.3.2.2</ecNumber>
    </recommendedName>
    <alternativeName>
        <fullName evidence="9 12">Adenylosuccinase</fullName>
    </alternativeName>
</protein>
<proteinExistence type="inferred from homology"/>
<evidence type="ECO:0000256" key="2">
    <source>
        <dbReference type="ARBA" id="ARBA00004734"/>
    </source>
</evidence>
<gene>
    <name evidence="14" type="ORF">HF295_07935</name>
</gene>
<accession>A0A7L6N3D6</accession>
<dbReference type="InterPro" id="IPR020557">
    <property type="entry name" value="Fumarate_lyase_CS"/>
</dbReference>
<comment type="pathway">
    <text evidence="2 12">Purine metabolism; AMP biosynthesis via de novo pathway; AMP from IMP: step 2/2.</text>
</comment>
<dbReference type="Pfam" id="PF10397">
    <property type="entry name" value="ADSL_C"/>
    <property type="match status" value="1"/>
</dbReference>
<evidence type="ECO:0000256" key="7">
    <source>
        <dbReference type="ARBA" id="ARBA00023239"/>
    </source>
</evidence>
<dbReference type="InterPro" id="IPR022761">
    <property type="entry name" value="Fumarate_lyase_N"/>
</dbReference>
<feature type="domain" description="Adenylosuccinate lyase C-terminal" evidence="13">
    <location>
        <begin position="348"/>
        <end position="428"/>
    </location>
</feature>
<dbReference type="InterPro" id="IPR000362">
    <property type="entry name" value="Fumarate_lyase_fam"/>
</dbReference>
<dbReference type="InterPro" id="IPR024083">
    <property type="entry name" value="Fumarase/histidase_N"/>
</dbReference>
<keyword evidence="15" id="KW-1185">Reference proteome</keyword>
<dbReference type="SUPFAM" id="SSF48557">
    <property type="entry name" value="L-aspartase-like"/>
    <property type="match status" value="1"/>
</dbReference>
<dbReference type="Proteomes" id="UP000512167">
    <property type="component" value="Chromosome"/>
</dbReference>
<dbReference type="CDD" id="cd01360">
    <property type="entry name" value="Adenylsuccinate_lyase_1"/>
    <property type="match status" value="1"/>
</dbReference>
<dbReference type="GO" id="GO:0044208">
    <property type="term" value="P:'de novo' AMP biosynthetic process"/>
    <property type="evidence" value="ECO:0007669"/>
    <property type="project" value="UniProtKB-UniPathway"/>
</dbReference>
<dbReference type="InterPro" id="IPR019468">
    <property type="entry name" value="AdenyloSucc_lyase_C"/>
</dbReference>
<dbReference type="RefSeq" id="WP_312031634.1">
    <property type="nucleotide sequence ID" value="NZ_CP051151.1"/>
</dbReference>
<dbReference type="PANTHER" id="PTHR43172">
    <property type="entry name" value="ADENYLOSUCCINATE LYASE"/>
    <property type="match status" value="1"/>
</dbReference>
<evidence type="ECO:0000313" key="14">
    <source>
        <dbReference type="EMBL" id="QLY40786.1"/>
    </source>
</evidence>
<dbReference type="Gene3D" id="1.20.200.10">
    <property type="entry name" value="Fumarase/aspartase (Central domain)"/>
    <property type="match status" value="1"/>
</dbReference>
<dbReference type="GO" id="GO:0006189">
    <property type="term" value="P:'de novo' IMP biosynthetic process"/>
    <property type="evidence" value="ECO:0007669"/>
    <property type="project" value="UniProtKB-UniPathway"/>
</dbReference>
<evidence type="ECO:0000256" key="8">
    <source>
        <dbReference type="ARBA" id="ARBA00024477"/>
    </source>
</evidence>
<evidence type="ECO:0000256" key="12">
    <source>
        <dbReference type="RuleBase" id="RU361172"/>
    </source>
</evidence>
<dbReference type="FunFam" id="1.20.200.10:FF:000008">
    <property type="entry name" value="Adenylosuccinate lyase"/>
    <property type="match status" value="1"/>
</dbReference>
<sequence length="429" mass="49974">MIERYQRKVLKDLWSDQHKLECFLQVELANCYAWMKDGLFSKEEFELLKKAKVNPMRVLEIEEETKHDVVAFIKAVSENLGEEKKWLHYGLTSTDVVDSAYALIFKKVNQIILQDIDDFMAVLKEKAFLYKKTPIMGRTHGMHAEITTLGMKFALWYEDFKRLKHKFQLASQEIEVIKLSGAVGTYSTSHPNIQKVAAEYLDLEESIIATQTLQRDRHAFYLSVLGLIGSELEKIATEIRHLSRSELREVSEAFSSKQKGSSAMPHKKNPILSENICGLARVLRGYMHTAFENISLWHERDISHSSTERIIMPDATTLLDFMLVRYTKTIRSLVVYEDKMINNIESSLGLYASQKVMNALVDRGMDRLSVHDYIQKLARKVEEENRHLKDIILEDQYLKTIIDESTLNNLFDYRNAYQYIEHIFNKVFR</sequence>
<name>A0A7L6N3D6_9MOLU</name>